<evidence type="ECO:0000313" key="1">
    <source>
        <dbReference type="EMBL" id="QHI97372.1"/>
    </source>
</evidence>
<accession>A0A857J2V6</accession>
<dbReference type="KEGG" id="xyk:GT347_04865"/>
<dbReference type="RefSeq" id="WP_160550890.1">
    <property type="nucleotide sequence ID" value="NZ_CP047650.1"/>
</dbReference>
<dbReference type="AlphaFoldDB" id="A0A857J2V6"/>
<protein>
    <submittedName>
        <fullName evidence="1">Uncharacterized protein</fullName>
    </submittedName>
</protein>
<reference evidence="1 2" key="1">
    <citation type="submission" date="2020-01" db="EMBL/GenBank/DDBJ databases">
        <title>Genome sequencing of strain KACC 21265.</title>
        <authorList>
            <person name="Heo J."/>
            <person name="Kim S.-J."/>
            <person name="Kim J.-S."/>
            <person name="Hong S.-B."/>
            <person name="Kwon S.-W."/>
        </authorList>
    </citation>
    <scope>NUCLEOTIDE SEQUENCE [LARGE SCALE GENOMIC DNA]</scope>
    <source>
        <strain evidence="1 2">KACC 21265</strain>
    </source>
</reference>
<gene>
    <name evidence="1" type="ORF">GT347_04865</name>
</gene>
<keyword evidence="2" id="KW-1185">Reference proteome</keyword>
<proteinExistence type="predicted"/>
<dbReference type="Proteomes" id="UP000464787">
    <property type="component" value="Chromosome"/>
</dbReference>
<name>A0A857J2V6_9BURK</name>
<dbReference type="EMBL" id="CP047650">
    <property type="protein sequence ID" value="QHI97372.1"/>
    <property type="molecule type" value="Genomic_DNA"/>
</dbReference>
<organism evidence="1 2">
    <name type="scientific">Xylophilus rhododendri</name>
    <dbReference type="NCBI Taxonomy" id="2697032"/>
    <lineage>
        <taxon>Bacteria</taxon>
        <taxon>Pseudomonadati</taxon>
        <taxon>Pseudomonadota</taxon>
        <taxon>Betaproteobacteria</taxon>
        <taxon>Burkholderiales</taxon>
        <taxon>Xylophilus</taxon>
    </lineage>
</organism>
<evidence type="ECO:0000313" key="2">
    <source>
        <dbReference type="Proteomes" id="UP000464787"/>
    </source>
</evidence>
<sequence length="76" mass="8404">MDFQHFGLLYRLQLLPQTGNFDEGDQALLAQYEAQNLLTRDGAAASNLMLTPDGALLVQLMKRRIRQAGACDAPRA</sequence>